<dbReference type="SUPFAM" id="SSF56112">
    <property type="entry name" value="Protein kinase-like (PK-like)"/>
    <property type="match status" value="1"/>
</dbReference>
<feature type="domain" description="Protein kinase" evidence="7">
    <location>
        <begin position="14"/>
        <end position="274"/>
    </location>
</feature>
<reference evidence="8 10" key="2">
    <citation type="submission" date="2018-11" db="EMBL/GenBank/DDBJ databases">
        <authorList>
            <consortium name="Pathogen Informatics"/>
        </authorList>
    </citation>
    <scope>NUCLEOTIDE SEQUENCE [LARGE SCALE GENOMIC DNA]</scope>
</reference>
<protein>
    <submittedName>
        <fullName evidence="12">Protein kinase domain-containing protein</fullName>
    </submittedName>
</protein>
<keyword evidence="1" id="KW-0723">Serine/threonine-protein kinase</keyword>
<dbReference type="Proteomes" id="UP000321570">
    <property type="component" value="Unassembled WGS sequence"/>
</dbReference>
<evidence type="ECO:0000313" key="9">
    <source>
        <dbReference type="EMBL" id="VUZ48733.1"/>
    </source>
</evidence>
<dbReference type="Gene3D" id="3.30.200.20">
    <property type="entry name" value="Phosphorylase Kinase, domain 1"/>
    <property type="match status" value="1"/>
</dbReference>
<dbReference type="WBParaSite" id="HDID_0000184501-mRNA-1">
    <property type="protein sequence ID" value="HDID_0000184501-mRNA-1"/>
    <property type="gene ID" value="HDID_0000184501"/>
</dbReference>
<dbReference type="Proteomes" id="UP000274504">
    <property type="component" value="Unassembled WGS sequence"/>
</dbReference>
<keyword evidence="5 6" id="KW-0067">ATP-binding</keyword>
<dbReference type="GO" id="GO:0005524">
    <property type="term" value="F:ATP binding"/>
    <property type="evidence" value="ECO:0007669"/>
    <property type="project" value="UniProtKB-UniRule"/>
</dbReference>
<dbReference type="STRING" id="6216.A0A0R3SBJ0"/>
<evidence type="ECO:0000256" key="5">
    <source>
        <dbReference type="ARBA" id="ARBA00022840"/>
    </source>
</evidence>
<dbReference type="SMART" id="SM00220">
    <property type="entry name" value="S_TKc"/>
    <property type="match status" value="1"/>
</dbReference>
<keyword evidence="11" id="KW-1185">Reference proteome</keyword>
<organism evidence="12">
    <name type="scientific">Hymenolepis diminuta</name>
    <name type="common">Rat tapeworm</name>
    <dbReference type="NCBI Taxonomy" id="6216"/>
    <lineage>
        <taxon>Eukaryota</taxon>
        <taxon>Metazoa</taxon>
        <taxon>Spiralia</taxon>
        <taxon>Lophotrochozoa</taxon>
        <taxon>Platyhelminthes</taxon>
        <taxon>Cestoda</taxon>
        <taxon>Eucestoda</taxon>
        <taxon>Cyclophyllidea</taxon>
        <taxon>Hymenolepididae</taxon>
        <taxon>Hymenolepis</taxon>
    </lineage>
</organism>
<evidence type="ECO:0000313" key="8">
    <source>
        <dbReference type="EMBL" id="VDL19307.1"/>
    </source>
</evidence>
<dbReference type="EMBL" id="UYSG01000385">
    <property type="protein sequence ID" value="VDL19307.1"/>
    <property type="molecule type" value="Genomic_DNA"/>
</dbReference>
<evidence type="ECO:0000256" key="2">
    <source>
        <dbReference type="ARBA" id="ARBA00022679"/>
    </source>
</evidence>
<dbReference type="InterPro" id="IPR000719">
    <property type="entry name" value="Prot_kinase_dom"/>
</dbReference>
<keyword evidence="2" id="KW-0808">Transferase</keyword>
<sequence>MTGSSENTTDPKPFRPVCFLGNGYFSFVYSVKSQHEHDRDNPYALKRFFLRKPEVLLLAQKEYKVLEMLALDPDKSPFLPTLYYSFTIDVSPTFVLNSEMDITLRDIVTVHGGLKVKHARFYLSEVICAVKYLHEKEIVHMKLKPNNVLLTKSGHIQLVDFDRSYNLGENRGKHPTLIDFSVAYYFAAPEIAGKKVITKKADIWALGVLMACLLGRDIRRGRRKNFQHLAKVGYWSIKRFSKLGKNLRHFFKAVFTFSYSRRPSILEVQKLAFFHDVNWEVVQALAIKPPFSPSQLETFSYRLWRDPNQNHPFVLNTIYNKCMPKTQKCRFIYAKVESGRNFVTIGPATSKFGRIGYTSEDAITALKQFNFIHPYLSYKRGLKEGKFTDEYIDNSSSWQSMDF</sequence>
<gene>
    <name evidence="8" type="ORF">HDID_LOCUS1846</name>
    <name evidence="9" type="ORF">WMSIL1_LOCUS7996</name>
</gene>
<evidence type="ECO:0000313" key="12">
    <source>
        <dbReference type="WBParaSite" id="HDID_0000184501-mRNA-1"/>
    </source>
</evidence>
<dbReference type="PANTHER" id="PTHR24351">
    <property type="entry name" value="RIBOSOMAL PROTEIN S6 KINASE"/>
    <property type="match status" value="1"/>
</dbReference>
<accession>A0A0R3SBJ0</accession>
<dbReference type="PROSITE" id="PS50011">
    <property type="entry name" value="PROTEIN_KINASE_DOM"/>
    <property type="match status" value="1"/>
</dbReference>
<dbReference type="PROSITE" id="PS00107">
    <property type="entry name" value="PROTEIN_KINASE_ATP"/>
    <property type="match status" value="1"/>
</dbReference>
<dbReference type="GO" id="GO:0004674">
    <property type="term" value="F:protein serine/threonine kinase activity"/>
    <property type="evidence" value="ECO:0007669"/>
    <property type="project" value="UniProtKB-KW"/>
</dbReference>
<evidence type="ECO:0000256" key="3">
    <source>
        <dbReference type="ARBA" id="ARBA00022741"/>
    </source>
</evidence>
<keyword evidence="3 6" id="KW-0547">Nucleotide-binding</keyword>
<dbReference type="OrthoDB" id="6044887at2759"/>
<evidence type="ECO:0000256" key="4">
    <source>
        <dbReference type="ARBA" id="ARBA00022777"/>
    </source>
</evidence>
<evidence type="ECO:0000256" key="1">
    <source>
        <dbReference type="ARBA" id="ARBA00022527"/>
    </source>
</evidence>
<name>A0A0R3SBJ0_HYMDI</name>
<dbReference type="InterPro" id="IPR017441">
    <property type="entry name" value="Protein_kinase_ATP_BS"/>
</dbReference>
<proteinExistence type="predicted"/>
<evidence type="ECO:0000256" key="6">
    <source>
        <dbReference type="PROSITE-ProRule" id="PRU10141"/>
    </source>
</evidence>
<evidence type="ECO:0000313" key="11">
    <source>
        <dbReference type="Proteomes" id="UP000321570"/>
    </source>
</evidence>
<reference evidence="9 11" key="3">
    <citation type="submission" date="2019-07" db="EMBL/GenBank/DDBJ databases">
        <authorList>
            <person name="Jastrzebski P J."/>
            <person name="Paukszto L."/>
            <person name="Jastrzebski P J."/>
        </authorList>
    </citation>
    <scope>NUCLEOTIDE SEQUENCE [LARGE SCALE GENOMIC DNA]</scope>
    <source>
        <strain evidence="9 11">WMS-il1</strain>
    </source>
</reference>
<keyword evidence="4" id="KW-0418">Kinase</keyword>
<reference evidence="12" key="1">
    <citation type="submission" date="2017-02" db="UniProtKB">
        <authorList>
            <consortium name="WormBaseParasite"/>
        </authorList>
    </citation>
    <scope>IDENTIFICATION</scope>
</reference>
<evidence type="ECO:0000259" key="7">
    <source>
        <dbReference type="PROSITE" id="PS50011"/>
    </source>
</evidence>
<dbReference type="EMBL" id="CABIJS010000310">
    <property type="protein sequence ID" value="VUZ48733.1"/>
    <property type="molecule type" value="Genomic_DNA"/>
</dbReference>
<dbReference type="Gene3D" id="1.10.510.10">
    <property type="entry name" value="Transferase(Phosphotransferase) domain 1"/>
    <property type="match status" value="1"/>
</dbReference>
<dbReference type="InterPro" id="IPR011009">
    <property type="entry name" value="Kinase-like_dom_sf"/>
</dbReference>
<feature type="binding site" evidence="6">
    <location>
        <position position="46"/>
    </location>
    <ligand>
        <name>ATP</name>
        <dbReference type="ChEBI" id="CHEBI:30616"/>
    </ligand>
</feature>
<dbReference type="CDD" id="cd00180">
    <property type="entry name" value="PKc"/>
    <property type="match status" value="1"/>
</dbReference>
<dbReference type="Pfam" id="PF00069">
    <property type="entry name" value="Pkinase"/>
    <property type="match status" value="1"/>
</dbReference>
<evidence type="ECO:0000313" key="10">
    <source>
        <dbReference type="Proteomes" id="UP000274504"/>
    </source>
</evidence>
<dbReference type="AlphaFoldDB" id="A0A0R3SBJ0"/>